<organism evidence="1 2">
    <name type="scientific">Streptomyces bottropensis ATCC 25435</name>
    <dbReference type="NCBI Taxonomy" id="1054862"/>
    <lineage>
        <taxon>Bacteria</taxon>
        <taxon>Bacillati</taxon>
        <taxon>Actinomycetota</taxon>
        <taxon>Actinomycetes</taxon>
        <taxon>Kitasatosporales</taxon>
        <taxon>Streptomycetaceae</taxon>
        <taxon>Streptomyces</taxon>
    </lineage>
</organism>
<name>M3FXK6_9ACTN</name>
<proteinExistence type="predicted"/>
<accession>M3FXK6</accession>
<dbReference type="AlphaFoldDB" id="M3FXK6"/>
<dbReference type="EMBL" id="KB405058">
    <property type="protein sequence ID" value="EMF56989.1"/>
    <property type="molecule type" value="Genomic_DNA"/>
</dbReference>
<gene>
    <name evidence="1" type="ORF">SBD_1525</name>
</gene>
<protein>
    <submittedName>
        <fullName evidence="1">Transposase</fullName>
    </submittedName>
</protein>
<dbReference type="Proteomes" id="UP000030760">
    <property type="component" value="Unassembled WGS sequence"/>
</dbReference>
<sequence>MIAQLVQADEGTVRDVVHRFNGIGLACLDPRWVGGRPRLPSPDDEDFVVQTATTRPTQLGRPFTRWSIRKLPAHLRKVRGRVIRIGREALCTVCSPAAASPSSAPGRGRSSPDLDREVKLDRIEEVRQTSAVPRKLQEPRAYHAGLQGSSTPRGTRVVRGGPYVLGSQVRVRRPSLALEVSRTPAMPFREGAALCRVLHHNVA</sequence>
<evidence type="ECO:0000313" key="1">
    <source>
        <dbReference type="EMBL" id="EMF56989.1"/>
    </source>
</evidence>
<evidence type="ECO:0000313" key="2">
    <source>
        <dbReference type="Proteomes" id="UP000030760"/>
    </source>
</evidence>
<reference evidence="2" key="1">
    <citation type="journal article" date="2013" name="Genome Announc.">
        <title>Draft Genome Sequence of Streptomyces bottropensis ATCC 25435, a Bottromycin-Producing Actinomycete.</title>
        <authorList>
            <person name="Zhang H."/>
            <person name="Zhou W."/>
            <person name="Zhuang Y."/>
            <person name="Liang X."/>
            <person name="Liu T."/>
        </authorList>
    </citation>
    <scope>NUCLEOTIDE SEQUENCE [LARGE SCALE GENOMIC DNA]</scope>
    <source>
        <strain evidence="2">ATCC 25435</strain>
    </source>
</reference>
<dbReference type="Pfam" id="PF13565">
    <property type="entry name" value="HTH_32"/>
    <property type="match status" value="1"/>
</dbReference>